<dbReference type="Proteomes" id="UP000199135">
    <property type="component" value="Unassembled WGS sequence"/>
</dbReference>
<dbReference type="PROSITE" id="PS50902">
    <property type="entry name" value="FLAVODOXIN_LIKE"/>
    <property type="match status" value="1"/>
</dbReference>
<dbReference type="SUPFAM" id="SSF52218">
    <property type="entry name" value="Flavoproteins"/>
    <property type="match status" value="1"/>
</dbReference>
<dbReference type="EMBL" id="FNWT01000001">
    <property type="protein sequence ID" value="SEH37353.1"/>
    <property type="molecule type" value="Genomic_DNA"/>
</dbReference>
<dbReference type="Pfam" id="PF00258">
    <property type="entry name" value="Flavodoxin_1"/>
    <property type="match status" value="1"/>
</dbReference>
<dbReference type="InterPro" id="IPR001226">
    <property type="entry name" value="Flavodoxin_CS"/>
</dbReference>
<dbReference type="RefSeq" id="WP_078686382.1">
    <property type="nucleotide sequence ID" value="NZ_FNWT01000001.1"/>
</dbReference>
<dbReference type="PROSITE" id="PS00201">
    <property type="entry name" value="FLAVODOXIN"/>
    <property type="match status" value="1"/>
</dbReference>
<reference evidence="2 3" key="1">
    <citation type="submission" date="2016-10" db="EMBL/GenBank/DDBJ databases">
        <authorList>
            <person name="Varghese N."/>
            <person name="Submissions S."/>
        </authorList>
    </citation>
    <scope>NUCLEOTIDE SEQUENCE [LARGE SCALE GENOMIC DNA]</scope>
    <source>
        <strain evidence="2 3">WCP15</strain>
    </source>
</reference>
<gene>
    <name evidence="2" type="ORF">SAMN05216447_101147</name>
</gene>
<dbReference type="InterPro" id="IPR029039">
    <property type="entry name" value="Flavoprotein-like_sf"/>
</dbReference>
<dbReference type="Gene3D" id="3.40.50.360">
    <property type="match status" value="1"/>
</dbReference>
<evidence type="ECO:0000313" key="3">
    <source>
        <dbReference type="Proteomes" id="UP000199135"/>
    </source>
</evidence>
<accession>A0A1H6HTM3</accession>
<organism evidence="2 3">
    <name type="scientific">Parafannyhessea umbonata</name>
    <dbReference type="NCBI Taxonomy" id="604330"/>
    <lineage>
        <taxon>Bacteria</taxon>
        <taxon>Bacillati</taxon>
        <taxon>Actinomycetota</taxon>
        <taxon>Coriobacteriia</taxon>
        <taxon>Coriobacteriales</taxon>
        <taxon>Atopobiaceae</taxon>
        <taxon>Parafannyhessea</taxon>
    </lineage>
</organism>
<evidence type="ECO:0000313" key="2">
    <source>
        <dbReference type="EMBL" id="SEH37353.1"/>
    </source>
</evidence>
<name>A0A1H6HTM3_9ACTN</name>
<proteinExistence type="predicted"/>
<evidence type="ECO:0000259" key="1">
    <source>
        <dbReference type="PROSITE" id="PS50902"/>
    </source>
</evidence>
<feature type="domain" description="Flavodoxin-like" evidence="1">
    <location>
        <begin position="4"/>
        <end position="133"/>
    </location>
</feature>
<comment type="caution">
    <text evidence="2">The sequence shown here is derived from an EMBL/GenBank/DDBJ whole genome shotgun (WGS) entry which is preliminary data.</text>
</comment>
<keyword evidence="3" id="KW-1185">Reference proteome</keyword>
<protein>
    <submittedName>
        <fullName evidence="2">Flavodoxin, short chain</fullName>
    </submittedName>
</protein>
<dbReference type="InterPro" id="IPR008254">
    <property type="entry name" value="Flavodoxin/NO_synth"/>
</dbReference>
<sequence length="134" mass="14134">MSKVAVVYWSQSGNTEAMANALAEAAGTQAVEVSSFSADMVDDYDAFAFGCPAMGAEELDSDFEEVWEACVGAFGDKPVALFGSYDWGTGEWMETWKAAAEDAGVNVVGDIIANLDPDDEALEALRAMGAKLAE</sequence>